<name>A0AAN9SXZ1_PSOTE</name>
<dbReference type="Proteomes" id="UP001386955">
    <property type="component" value="Unassembled WGS sequence"/>
</dbReference>
<comment type="caution">
    <text evidence="1">The sequence shown here is derived from an EMBL/GenBank/DDBJ whole genome shotgun (WGS) entry which is preliminary data.</text>
</comment>
<evidence type="ECO:0000313" key="2">
    <source>
        <dbReference type="Proteomes" id="UP001386955"/>
    </source>
</evidence>
<protein>
    <submittedName>
        <fullName evidence="1">Uncharacterized protein</fullName>
    </submittedName>
</protein>
<proteinExistence type="predicted"/>
<organism evidence="1 2">
    <name type="scientific">Psophocarpus tetragonolobus</name>
    <name type="common">Winged bean</name>
    <name type="synonym">Dolichos tetragonolobus</name>
    <dbReference type="NCBI Taxonomy" id="3891"/>
    <lineage>
        <taxon>Eukaryota</taxon>
        <taxon>Viridiplantae</taxon>
        <taxon>Streptophyta</taxon>
        <taxon>Embryophyta</taxon>
        <taxon>Tracheophyta</taxon>
        <taxon>Spermatophyta</taxon>
        <taxon>Magnoliopsida</taxon>
        <taxon>eudicotyledons</taxon>
        <taxon>Gunneridae</taxon>
        <taxon>Pentapetalae</taxon>
        <taxon>rosids</taxon>
        <taxon>fabids</taxon>
        <taxon>Fabales</taxon>
        <taxon>Fabaceae</taxon>
        <taxon>Papilionoideae</taxon>
        <taxon>50 kb inversion clade</taxon>
        <taxon>NPAAA clade</taxon>
        <taxon>indigoferoid/millettioid clade</taxon>
        <taxon>Phaseoleae</taxon>
        <taxon>Psophocarpus</taxon>
    </lineage>
</organism>
<gene>
    <name evidence="1" type="ORF">VNO78_08432</name>
</gene>
<dbReference type="AlphaFoldDB" id="A0AAN9SXZ1"/>
<keyword evidence="2" id="KW-1185">Reference proteome</keyword>
<evidence type="ECO:0000313" key="1">
    <source>
        <dbReference type="EMBL" id="KAK7406799.1"/>
    </source>
</evidence>
<reference evidence="1 2" key="1">
    <citation type="submission" date="2024-01" db="EMBL/GenBank/DDBJ databases">
        <title>The genomes of 5 underutilized Papilionoideae crops provide insights into root nodulation and disease resistanc.</title>
        <authorList>
            <person name="Jiang F."/>
        </authorList>
    </citation>
    <scope>NUCLEOTIDE SEQUENCE [LARGE SCALE GENOMIC DNA]</scope>
    <source>
        <strain evidence="1">DUOXIRENSHENG_FW03</strain>
        <tissue evidence="1">Leaves</tissue>
    </source>
</reference>
<accession>A0AAN9SXZ1</accession>
<sequence>MGGDCGNEKGSSKGRVCCGFGWLSGSCSLLRIASMVLRWFDGEGHGMVLSNEIDGVASLIPETCNKPALVVGRVSQAIIVGIGENDIDDVLGLE</sequence>
<dbReference type="EMBL" id="JAYMYS010000002">
    <property type="protein sequence ID" value="KAK7406799.1"/>
    <property type="molecule type" value="Genomic_DNA"/>
</dbReference>